<keyword evidence="12" id="KW-1185">Reference proteome</keyword>
<evidence type="ECO:0000256" key="4">
    <source>
        <dbReference type="ARBA" id="ARBA00022679"/>
    </source>
</evidence>
<dbReference type="EMBL" id="AXCJ01000009">
    <property type="protein sequence ID" value="ETO91046.1"/>
    <property type="molecule type" value="Genomic_DNA"/>
</dbReference>
<comment type="caution">
    <text evidence="11">The sequence shown here is derived from an EMBL/GenBank/DDBJ whole genome shotgun (WGS) entry which is preliminary data.</text>
</comment>
<keyword evidence="2 10" id="KW-0963">Cytoplasm</keyword>
<evidence type="ECO:0000256" key="9">
    <source>
        <dbReference type="ARBA" id="ARBA00046608"/>
    </source>
</evidence>
<evidence type="ECO:0000256" key="1">
    <source>
        <dbReference type="ARBA" id="ARBA00001232"/>
    </source>
</evidence>
<dbReference type="PATRIC" id="fig|1401685.3.peg.942"/>
<comment type="catalytic activity">
    <reaction evidence="1 10">
        <text>a fatty acyl-[ACP] + phosphate = an acyl phosphate + holo-[ACP]</text>
        <dbReference type="Rhea" id="RHEA:42292"/>
        <dbReference type="Rhea" id="RHEA-COMP:9685"/>
        <dbReference type="Rhea" id="RHEA-COMP:14125"/>
        <dbReference type="ChEBI" id="CHEBI:43474"/>
        <dbReference type="ChEBI" id="CHEBI:59918"/>
        <dbReference type="ChEBI" id="CHEBI:64479"/>
        <dbReference type="ChEBI" id="CHEBI:138651"/>
        <dbReference type="EC" id="2.3.1.274"/>
    </reaction>
</comment>
<organism evidence="11 12">
    <name type="scientific">Candidatus Xenolissoclinum pacificiensis L6</name>
    <dbReference type="NCBI Taxonomy" id="1401685"/>
    <lineage>
        <taxon>Bacteria</taxon>
        <taxon>Pseudomonadati</taxon>
        <taxon>Pseudomonadota</taxon>
        <taxon>Alphaproteobacteria</taxon>
        <taxon>Rickettsiales</taxon>
        <taxon>Anaplasmataceae</taxon>
        <taxon>Candidatus Xenolissoclinum</taxon>
    </lineage>
</organism>
<comment type="function">
    <text evidence="10">Catalyzes the reversible formation of acyl-phosphate (acyl-PO(4)) from acyl-[acyl-carrier-protein] (acyl-ACP). This enzyme utilizes acyl-ACP as fatty acyl donor, but not acyl-CoA.</text>
</comment>
<evidence type="ECO:0000256" key="10">
    <source>
        <dbReference type="HAMAP-Rule" id="MF_00019"/>
    </source>
</evidence>
<dbReference type="InterPro" id="IPR012281">
    <property type="entry name" value="Phospholipid_synth_PlsX-like"/>
</dbReference>
<dbReference type="GO" id="GO:0006633">
    <property type="term" value="P:fatty acid biosynthetic process"/>
    <property type="evidence" value="ECO:0007669"/>
    <property type="project" value="UniProtKB-UniRule"/>
</dbReference>
<dbReference type="HAMAP" id="MF_00019">
    <property type="entry name" value="PlsX"/>
    <property type="match status" value="1"/>
</dbReference>
<comment type="pathway">
    <text evidence="10">Lipid metabolism; phospholipid metabolism.</text>
</comment>
<evidence type="ECO:0000256" key="2">
    <source>
        <dbReference type="ARBA" id="ARBA00022490"/>
    </source>
</evidence>
<dbReference type="GO" id="GO:0043811">
    <property type="term" value="F:phosphate:acyl-[acyl carrier protein] acyltransferase activity"/>
    <property type="evidence" value="ECO:0007669"/>
    <property type="project" value="UniProtKB-UniRule"/>
</dbReference>
<dbReference type="Pfam" id="PF02504">
    <property type="entry name" value="FA_synthesis"/>
    <property type="match status" value="1"/>
</dbReference>
<reference evidence="11 12" key="1">
    <citation type="journal article" date="2013" name="PLoS ONE">
        <title>Bacterial endosymbiosis in a chordate host: long-term co-evolution and conservation of secondary metabolism.</title>
        <authorList>
            <person name="Kwan J.C."/>
            <person name="Schmidt E.W."/>
        </authorList>
    </citation>
    <scope>NUCLEOTIDE SEQUENCE [LARGE SCALE GENOMIC DNA]</scope>
    <source>
        <strain evidence="12">L6</strain>
    </source>
</reference>
<evidence type="ECO:0000313" key="12">
    <source>
        <dbReference type="Proteomes" id="UP000018951"/>
    </source>
</evidence>
<evidence type="ECO:0000313" key="11">
    <source>
        <dbReference type="EMBL" id="ETO91046.1"/>
    </source>
</evidence>
<dbReference type="PANTHER" id="PTHR30100:SF1">
    <property type="entry name" value="PHOSPHATE ACYLTRANSFERASE"/>
    <property type="match status" value="1"/>
</dbReference>
<dbReference type="AlphaFoldDB" id="W2UY53"/>
<gene>
    <name evidence="10 11" type="primary">plsX</name>
    <name evidence="11" type="ORF">P857_121</name>
</gene>
<keyword evidence="6 10" id="KW-0594">Phospholipid biosynthesis</keyword>
<dbReference type="GO" id="GO:0008654">
    <property type="term" value="P:phospholipid biosynthetic process"/>
    <property type="evidence" value="ECO:0007669"/>
    <property type="project" value="UniProtKB-KW"/>
</dbReference>
<keyword evidence="7 10" id="KW-1208">Phospholipid metabolism</keyword>
<dbReference type="GO" id="GO:0005737">
    <property type="term" value="C:cytoplasm"/>
    <property type="evidence" value="ECO:0007669"/>
    <property type="project" value="UniProtKB-SubCell"/>
</dbReference>
<evidence type="ECO:0000256" key="3">
    <source>
        <dbReference type="ARBA" id="ARBA00022516"/>
    </source>
</evidence>
<protein>
    <recommendedName>
        <fullName evidence="8 10">Phosphate acyltransferase</fullName>
        <ecNumber evidence="8 10">2.3.1.274</ecNumber>
    </recommendedName>
    <alternativeName>
        <fullName evidence="10">Acyl-ACP phosphotransacylase</fullName>
    </alternativeName>
    <alternativeName>
        <fullName evidence="10">Acyl-[acyl-carrier-protein]--phosphate acyltransferase</fullName>
    </alternativeName>
    <alternativeName>
        <fullName evidence="10">Phosphate-acyl-ACP acyltransferase</fullName>
    </alternativeName>
</protein>
<dbReference type="PIRSF" id="PIRSF002465">
    <property type="entry name" value="Phsphlp_syn_PlsX"/>
    <property type="match status" value="1"/>
</dbReference>
<evidence type="ECO:0000256" key="7">
    <source>
        <dbReference type="ARBA" id="ARBA00023264"/>
    </source>
</evidence>
<dbReference type="Gene3D" id="3.40.718.10">
    <property type="entry name" value="Isopropylmalate Dehydrogenase"/>
    <property type="match status" value="1"/>
</dbReference>
<keyword evidence="3 10" id="KW-0444">Lipid biosynthesis</keyword>
<comment type="subunit">
    <text evidence="9 10">Homodimer. Probably interacts with PlsY.</text>
</comment>
<name>W2UY53_9RICK</name>
<comment type="similarity">
    <text evidence="10">Belongs to the PlsX family.</text>
</comment>
<sequence length="339" mass="37025">MKNKIVIAVDVMGGDKSPGVVIEGIELFQKQHKVANLYFKLFGKKSEIESRVEGRFAKANIEYEIIDAPNVVLPDDKPSLVIRNKKDSSMYMAVVAIKNGEADAMVSGGNTGALMVVSRFVLGMLANINRPAAITVLPKIEGQFAILDLGANTECSSEFLVQFSIMGTAFARAVMMVDNPSVALLNIGSETNKGKDSLKEAFISLSQNRDMINFDGYIEPDSLIHSSIDVVVTDGFTGNILLKSAEGVFDMLKDTIRKALKSYFFPISSLISKYRISKEMSRFDPALRNGAILIGLNGIVVKSHGKSDARFFANAIKVAYYAVHNDINSHIVNSTEEII</sequence>
<dbReference type="STRING" id="1401685.P857_121"/>
<dbReference type="InterPro" id="IPR003664">
    <property type="entry name" value="FA_synthesis"/>
</dbReference>
<dbReference type="EC" id="2.3.1.274" evidence="8 10"/>
<dbReference type="NCBIfam" id="TIGR00182">
    <property type="entry name" value="plsX"/>
    <property type="match status" value="1"/>
</dbReference>
<accession>W2UY53</accession>
<keyword evidence="5 10" id="KW-0443">Lipid metabolism</keyword>
<keyword evidence="4 10" id="KW-0808">Transferase</keyword>
<proteinExistence type="inferred from homology"/>
<comment type="subcellular location">
    <subcellularLocation>
        <location evidence="10">Cytoplasm</location>
    </subcellularLocation>
    <text evidence="10">Associated with the membrane possibly through PlsY.</text>
</comment>
<evidence type="ECO:0000256" key="5">
    <source>
        <dbReference type="ARBA" id="ARBA00023098"/>
    </source>
</evidence>
<dbReference type="UniPathway" id="UPA00085"/>
<dbReference type="PANTHER" id="PTHR30100">
    <property type="entry name" value="FATTY ACID/PHOSPHOLIPID SYNTHESIS PROTEIN PLSX"/>
    <property type="match status" value="1"/>
</dbReference>
<dbReference type="Proteomes" id="UP000018951">
    <property type="component" value="Unassembled WGS sequence"/>
</dbReference>
<evidence type="ECO:0000256" key="6">
    <source>
        <dbReference type="ARBA" id="ARBA00023209"/>
    </source>
</evidence>
<evidence type="ECO:0000256" key="8">
    <source>
        <dbReference type="ARBA" id="ARBA00024069"/>
    </source>
</evidence>
<dbReference type="SUPFAM" id="SSF53659">
    <property type="entry name" value="Isocitrate/Isopropylmalate dehydrogenase-like"/>
    <property type="match status" value="1"/>
</dbReference>